<evidence type="ECO:0000256" key="1">
    <source>
        <dbReference type="ARBA" id="ARBA00022574"/>
    </source>
</evidence>
<gene>
    <name evidence="4" type="ORF">CYME_CMR460C</name>
</gene>
<dbReference type="SMART" id="SM00320">
    <property type="entry name" value="WD40"/>
    <property type="match status" value="3"/>
</dbReference>
<evidence type="ECO:0000256" key="3">
    <source>
        <dbReference type="PROSITE-ProRule" id="PRU00221"/>
    </source>
</evidence>
<dbReference type="PANTHER" id="PTHR19919">
    <property type="entry name" value="WD REPEAT CONTAINING PROTEIN"/>
    <property type="match status" value="1"/>
</dbReference>
<dbReference type="STRING" id="280699.M1VLM9"/>
<dbReference type="SUPFAM" id="SSF50978">
    <property type="entry name" value="WD40 repeat-like"/>
    <property type="match status" value="1"/>
</dbReference>
<dbReference type="Gene3D" id="2.130.10.10">
    <property type="entry name" value="YVTN repeat-like/Quinoprotein amine dehydrogenase"/>
    <property type="match status" value="1"/>
</dbReference>
<dbReference type="InterPro" id="IPR001680">
    <property type="entry name" value="WD40_rpt"/>
</dbReference>
<dbReference type="KEGG" id="cme:CYME_CMR460C"/>
<dbReference type="InterPro" id="IPR019775">
    <property type="entry name" value="WD40_repeat_CS"/>
</dbReference>
<dbReference type="PROSITE" id="PS50082">
    <property type="entry name" value="WD_REPEATS_2"/>
    <property type="match status" value="2"/>
</dbReference>
<protein>
    <submittedName>
        <fullName evidence="4">Similar to transparent testa glabra 1</fullName>
    </submittedName>
</protein>
<keyword evidence="2" id="KW-0677">Repeat</keyword>
<accession>M1VLM9</accession>
<dbReference type="InterPro" id="IPR045159">
    <property type="entry name" value="DCAF7-like"/>
</dbReference>
<feature type="repeat" description="WD" evidence="3">
    <location>
        <begin position="181"/>
        <end position="223"/>
    </location>
</feature>
<dbReference type="eggNOG" id="KOG0290">
    <property type="taxonomic scope" value="Eukaryota"/>
</dbReference>
<reference evidence="4 5" key="1">
    <citation type="journal article" date="2004" name="Nature">
        <title>Genome sequence of the ultrasmall unicellular red alga Cyanidioschyzon merolae 10D.</title>
        <authorList>
            <person name="Matsuzaki M."/>
            <person name="Misumi O."/>
            <person name="Shin-i T."/>
            <person name="Maruyama S."/>
            <person name="Takahara M."/>
            <person name="Miyagishima S."/>
            <person name="Mori T."/>
            <person name="Nishida K."/>
            <person name="Yagisawa F."/>
            <person name="Nishida K."/>
            <person name="Yoshida Y."/>
            <person name="Nishimura Y."/>
            <person name="Nakao S."/>
            <person name="Kobayashi T."/>
            <person name="Momoyama Y."/>
            <person name="Higashiyama T."/>
            <person name="Minoda A."/>
            <person name="Sano M."/>
            <person name="Nomoto H."/>
            <person name="Oishi K."/>
            <person name="Hayashi H."/>
            <person name="Ohta F."/>
            <person name="Nishizaka S."/>
            <person name="Haga S."/>
            <person name="Miura S."/>
            <person name="Morishita T."/>
            <person name="Kabeya Y."/>
            <person name="Terasawa K."/>
            <person name="Suzuki Y."/>
            <person name="Ishii Y."/>
            <person name="Asakawa S."/>
            <person name="Takano H."/>
            <person name="Ohta N."/>
            <person name="Kuroiwa H."/>
            <person name="Tanaka K."/>
            <person name="Shimizu N."/>
            <person name="Sugano S."/>
            <person name="Sato N."/>
            <person name="Nozaki H."/>
            <person name="Ogasawara N."/>
            <person name="Kohara Y."/>
            <person name="Kuroiwa T."/>
        </authorList>
    </citation>
    <scope>NUCLEOTIDE SEQUENCE [LARGE SCALE GENOMIC DNA]</scope>
    <source>
        <strain evidence="4 5">10D</strain>
    </source>
</reference>
<proteinExistence type="predicted"/>
<dbReference type="Proteomes" id="UP000007014">
    <property type="component" value="Chromosome 18"/>
</dbReference>
<dbReference type="Pfam" id="PF00400">
    <property type="entry name" value="WD40"/>
    <property type="match status" value="2"/>
</dbReference>
<dbReference type="PROSITE" id="PS00678">
    <property type="entry name" value="WD_REPEATS_1"/>
    <property type="match status" value="1"/>
</dbReference>
<dbReference type="OrthoDB" id="24670at2759"/>
<evidence type="ECO:0000313" key="5">
    <source>
        <dbReference type="Proteomes" id="UP000007014"/>
    </source>
</evidence>
<dbReference type="GeneID" id="16996875"/>
<dbReference type="InterPro" id="IPR036322">
    <property type="entry name" value="WD40_repeat_dom_sf"/>
</dbReference>
<evidence type="ECO:0000313" key="4">
    <source>
        <dbReference type="EMBL" id="BAM82628.1"/>
    </source>
</evidence>
<keyword evidence="1 3" id="KW-0853">WD repeat</keyword>
<dbReference type="EMBL" id="AP006500">
    <property type="protein sequence ID" value="BAM82628.1"/>
    <property type="molecule type" value="Genomic_DNA"/>
</dbReference>
<evidence type="ECO:0000256" key="2">
    <source>
        <dbReference type="ARBA" id="ARBA00022737"/>
    </source>
</evidence>
<organism evidence="4 5">
    <name type="scientific">Cyanidioschyzon merolae (strain NIES-3377 / 10D)</name>
    <name type="common">Unicellular red alga</name>
    <dbReference type="NCBI Taxonomy" id="280699"/>
    <lineage>
        <taxon>Eukaryota</taxon>
        <taxon>Rhodophyta</taxon>
        <taxon>Bangiophyceae</taxon>
        <taxon>Cyanidiales</taxon>
        <taxon>Cyanidiaceae</taxon>
        <taxon>Cyanidioschyzon</taxon>
    </lineage>
</organism>
<sequence>MSGDLVQELKRAGGERFPEVTFEWDSQWPLYAVGWCASSSAQGVARLAVGSFIEEGPNNYIEILDFVPGSRGTIRRFQSRHKCSIVFPCTKLLWEPAYEHSLARTQNVVLASASDMLRLWAVTEEHMLLLRTLAPNERAEQIAPLTSMDWNEVDRSALATASVDTTVAVWDPELGRMRTRLIAHDNAVYDVSFDQNTAHHFVTCGADGSVRLFDLRSLDHSTVLYESPTGNPLLRVTWSKQNSHYLLTLPSRSRYAVAIDIRMPAVPMAYVGGNTGSVNAISWSPSSANYLATADMDGRLALWELAQAVPKTEVRAFAACKLRGPIDNVAWSTALPQWIAAVTAPSSLTVLQI</sequence>
<reference evidence="4 5" key="2">
    <citation type="journal article" date="2007" name="BMC Biol.">
        <title>A 100%-complete sequence reveals unusually simple genomic features in the hot-spring red alga Cyanidioschyzon merolae.</title>
        <authorList>
            <person name="Nozaki H."/>
            <person name="Takano H."/>
            <person name="Misumi O."/>
            <person name="Terasawa K."/>
            <person name="Matsuzaki M."/>
            <person name="Maruyama S."/>
            <person name="Nishida K."/>
            <person name="Yagisawa F."/>
            <person name="Yoshida Y."/>
            <person name="Fujiwara T."/>
            <person name="Takio S."/>
            <person name="Tamura K."/>
            <person name="Chung S.J."/>
            <person name="Nakamura S."/>
            <person name="Kuroiwa H."/>
            <person name="Tanaka K."/>
            <person name="Sato N."/>
            <person name="Kuroiwa T."/>
        </authorList>
    </citation>
    <scope>NUCLEOTIDE SEQUENCE [LARGE SCALE GENOMIC DNA]</scope>
    <source>
        <strain evidence="4 5">10D</strain>
    </source>
</reference>
<name>M1VLM9_CYAM1</name>
<feature type="repeat" description="WD" evidence="3">
    <location>
        <begin position="271"/>
        <end position="305"/>
    </location>
</feature>
<dbReference type="InterPro" id="IPR015943">
    <property type="entry name" value="WD40/YVTN_repeat-like_dom_sf"/>
</dbReference>
<dbReference type="RefSeq" id="XP_005538664.1">
    <property type="nucleotide sequence ID" value="XM_005538607.1"/>
</dbReference>
<dbReference type="PROSITE" id="PS50294">
    <property type="entry name" value="WD_REPEATS_REGION"/>
    <property type="match status" value="2"/>
</dbReference>
<dbReference type="AlphaFoldDB" id="M1VLM9"/>
<keyword evidence="5" id="KW-1185">Reference proteome</keyword>